<evidence type="ECO:0000259" key="2">
    <source>
        <dbReference type="PROSITE" id="PS50181"/>
    </source>
</evidence>
<proteinExistence type="predicted"/>
<dbReference type="PANTHER" id="PTHR31672">
    <property type="entry name" value="BNACNNG10540D PROTEIN"/>
    <property type="match status" value="1"/>
</dbReference>
<dbReference type="SUPFAM" id="SSF81383">
    <property type="entry name" value="F-box domain"/>
    <property type="match status" value="1"/>
</dbReference>
<keyword evidence="4" id="KW-1185">Reference proteome</keyword>
<dbReference type="AlphaFoldDB" id="A0A9R0RXL7"/>
<dbReference type="OMA" id="CAEPEGV"/>
<sequence length="452" mass="51697">MEKRGAEWYRRAEVGRERQCGTSWILKIDKITTDTSVSTWYLLDFEHGSVKDDYCGERTGYNSELLKIMEANQSPPRKRPRRDRNREKASFLNSAEAMKLDIWSEFPEDLFETVIARLPVAAIFRFRSVCRKWCSLVVSDNFSQQYSEVPQGMPWFYTITHENGNNNVAMYDPSLNKWHHPSVPLAPANIVMPVASAGGLVCLLDLSHRNFYICNPLTQSLKEIPPRSVQAWSRVSVGMVLNGRTSNEGYKVMWLRNDGNHEVYDSVQNMWSQPGEFPPSIKLPLALNFRSQPVAVGSTLYFMCSEPEGVLSYDVSTGIWIHFIIPLPLHLTDHTLAEFQGKIMLVGLLCKNAATCVCIWELQKMTLLWKEVDRMPNIWCLEFYGKHMRMTCLGNSGLLMLSLKAKRMNRLVMYNLVSKEWQKVPDCMLPCSRKKQWIACGTAFGPCPSASP</sequence>
<dbReference type="InterPro" id="IPR056592">
    <property type="entry name" value="Beta-prop_At3g26010-like"/>
</dbReference>
<dbReference type="InterPro" id="IPR001810">
    <property type="entry name" value="F-box_dom"/>
</dbReference>
<dbReference type="InterPro" id="IPR011043">
    <property type="entry name" value="Gal_Oxase/kelch_b-propeller"/>
</dbReference>
<dbReference type="Pfam" id="PF00646">
    <property type="entry name" value="F-box"/>
    <property type="match status" value="1"/>
</dbReference>
<dbReference type="GO" id="GO:0010305">
    <property type="term" value="P:leaf vascular tissue pattern formation"/>
    <property type="evidence" value="ECO:0007669"/>
    <property type="project" value="EnsemblPlants"/>
</dbReference>
<accession>A0A9R0RXL7</accession>
<reference evidence="3 4" key="1">
    <citation type="submission" date="2017-09" db="EMBL/GenBank/DDBJ databases">
        <authorList>
            <consortium name="International Durum Wheat Genome Sequencing Consortium (IDWGSC)"/>
            <person name="Milanesi L."/>
        </authorList>
    </citation>
    <scope>NUCLEOTIDE SEQUENCE [LARGE SCALE GENOMIC DNA]</scope>
    <source>
        <strain evidence="4">cv. Svevo</strain>
    </source>
</reference>
<dbReference type="Gene3D" id="1.20.1280.50">
    <property type="match status" value="1"/>
</dbReference>
<organism evidence="3 4">
    <name type="scientific">Triticum turgidum subsp. durum</name>
    <name type="common">Durum wheat</name>
    <name type="synonym">Triticum durum</name>
    <dbReference type="NCBI Taxonomy" id="4567"/>
    <lineage>
        <taxon>Eukaryota</taxon>
        <taxon>Viridiplantae</taxon>
        <taxon>Streptophyta</taxon>
        <taxon>Embryophyta</taxon>
        <taxon>Tracheophyta</taxon>
        <taxon>Spermatophyta</taxon>
        <taxon>Magnoliopsida</taxon>
        <taxon>Liliopsida</taxon>
        <taxon>Poales</taxon>
        <taxon>Poaceae</taxon>
        <taxon>BOP clade</taxon>
        <taxon>Pooideae</taxon>
        <taxon>Triticodae</taxon>
        <taxon>Triticeae</taxon>
        <taxon>Triticinae</taxon>
        <taxon>Triticum</taxon>
    </lineage>
</organism>
<keyword evidence="1" id="KW-0677">Repeat</keyword>
<dbReference type="PROSITE" id="PS50181">
    <property type="entry name" value="FBOX"/>
    <property type="match status" value="1"/>
</dbReference>
<dbReference type="Gene3D" id="2.120.10.80">
    <property type="entry name" value="Kelch-type beta propeller"/>
    <property type="match status" value="1"/>
</dbReference>
<dbReference type="InterPro" id="IPR036047">
    <property type="entry name" value="F-box-like_dom_sf"/>
</dbReference>
<dbReference type="FunFam" id="1.20.1280.50:FF:000008">
    <property type="entry name" value="F-box only protein 6"/>
    <property type="match status" value="1"/>
</dbReference>
<evidence type="ECO:0000313" key="3">
    <source>
        <dbReference type="EMBL" id="VAH68026.1"/>
    </source>
</evidence>
<dbReference type="GO" id="GO:0010928">
    <property type="term" value="P:regulation of auxin mediated signaling pathway"/>
    <property type="evidence" value="ECO:0007669"/>
    <property type="project" value="EnsemblPlants"/>
</dbReference>
<dbReference type="Proteomes" id="UP000324705">
    <property type="component" value="Chromosome 3A"/>
</dbReference>
<dbReference type="Gramene" id="TRITD3Av1G247490.5">
    <property type="protein sequence ID" value="TRITD3Av1G247490.5"/>
    <property type="gene ID" value="TRITD3Av1G247490"/>
</dbReference>
<dbReference type="FunFam" id="2.120.10.80:FF:000059">
    <property type="entry name" value="F-box only protein 6"/>
    <property type="match status" value="1"/>
</dbReference>
<dbReference type="SMART" id="SM00256">
    <property type="entry name" value="FBOX"/>
    <property type="match status" value="1"/>
</dbReference>
<dbReference type="InterPro" id="IPR050796">
    <property type="entry name" value="SCF_F-box_component"/>
</dbReference>
<dbReference type="EMBL" id="LT934115">
    <property type="protein sequence ID" value="VAH68026.1"/>
    <property type="molecule type" value="Genomic_DNA"/>
</dbReference>
<dbReference type="SUPFAM" id="SSF50965">
    <property type="entry name" value="Galactose oxidase, central domain"/>
    <property type="match status" value="1"/>
</dbReference>
<dbReference type="GO" id="GO:0060776">
    <property type="term" value="P:simple leaf morphogenesis"/>
    <property type="evidence" value="ECO:0007669"/>
    <property type="project" value="EnsemblPlants"/>
</dbReference>
<dbReference type="InterPro" id="IPR015915">
    <property type="entry name" value="Kelch-typ_b-propeller"/>
</dbReference>
<evidence type="ECO:0000256" key="1">
    <source>
        <dbReference type="ARBA" id="ARBA00022737"/>
    </source>
</evidence>
<dbReference type="Pfam" id="PF24750">
    <property type="entry name" value="b-prop_At3g26010-like"/>
    <property type="match status" value="1"/>
</dbReference>
<protein>
    <recommendedName>
        <fullName evidence="2">F-box domain-containing protein</fullName>
    </recommendedName>
</protein>
<evidence type="ECO:0000313" key="4">
    <source>
        <dbReference type="Proteomes" id="UP000324705"/>
    </source>
</evidence>
<feature type="domain" description="F-box" evidence="2">
    <location>
        <begin position="100"/>
        <end position="149"/>
    </location>
</feature>
<dbReference type="CDD" id="cd22157">
    <property type="entry name" value="F-box_AtFBW1-like"/>
    <property type="match status" value="1"/>
</dbReference>
<dbReference type="PANTHER" id="PTHR31672:SF12">
    <property type="entry name" value="F-BOX DOMAIN-CONTAINING PROTEIN"/>
    <property type="match status" value="1"/>
</dbReference>
<gene>
    <name evidence="3" type="ORF">TRITD_3Av1G247490</name>
</gene>
<name>A0A9R0RXL7_TRITD</name>